<organism evidence="2 3">
    <name type="scientific">Formosa maritima</name>
    <dbReference type="NCBI Taxonomy" id="2592046"/>
    <lineage>
        <taxon>Bacteria</taxon>
        <taxon>Pseudomonadati</taxon>
        <taxon>Bacteroidota</taxon>
        <taxon>Flavobacteriia</taxon>
        <taxon>Flavobacteriales</taxon>
        <taxon>Flavobacteriaceae</taxon>
        <taxon>Formosa</taxon>
    </lineage>
</organism>
<proteinExistence type="predicted"/>
<keyword evidence="3" id="KW-1185">Reference proteome</keyword>
<reference evidence="2 3" key="1">
    <citation type="submission" date="2019-08" db="EMBL/GenBank/DDBJ databases">
        <title>Formosa sediminis sp. nov., isolated from marine sediment.</title>
        <authorList>
            <person name="Cao W.R."/>
        </authorList>
    </citation>
    <scope>NUCLEOTIDE SEQUENCE [LARGE SCALE GENOMIC DNA]</scope>
    <source>
        <strain evidence="2 3">1494</strain>
    </source>
</reference>
<keyword evidence="1" id="KW-0812">Transmembrane</keyword>
<feature type="transmembrane region" description="Helical" evidence="1">
    <location>
        <begin position="128"/>
        <end position="149"/>
    </location>
</feature>
<gene>
    <name evidence="2" type="ORF">FVF61_11045</name>
</gene>
<accession>A0A5D0G3C7</accession>
<name>A0A5D0G3C7_9FLAO</name>
<feature type="transmembrane region" description="Helical" evidence="1">
    <location>
        <begin position="12"/>
        <end position="36"/>
    </location>
</feature>
<evidence type="ECO:0000313" key="2">
    <source>
        <dbReference type="EMBL" id="TYA53181.1"/>
    </source>
</evidence>
<keyword evidence="1" id="KW-1133">Transmembrane helix</keyword>
<comment type="caution">
    <text evidence="2">The sequence shown here is derived from an EMBL/GenBank/DDBJ whole genome shotgun (WGS) entry which is preliminary data.</text>
</comment>
<dbReference type="EMBL" id="VSFC01000052">
    <property type="protein sequence ID" value="TYA53181.1"/>
    <property type="molecule type" value="Genomic_DNA"/>
</dbReference>
<dbReference type="AlphaFoldDB" id="A0A5D0G3C7"/>
<evidence type="ECO:0000256" key="1">
    <source>
        <dbReference type="SAM" id="Phobius"/>
    </source>
</evidence>
<dbReference type="Proteomes" id="UP000324550">
    <property type="component" value="Unassembled WGS sequence"/>
</dbReference>
<dbReference type="OrthoDB" id="9002176at2"/>
<keyword evidence="1" id="KW-0472">Membrane</keyword>
<feature type="transmembrane region" description="Helical" evidence="1">
    <location>
        <begin position="82"/>
        <end position="99"/>
    </location>
</feature>
<protein>
    <submittedName>
        <fullName evidence="2">Uncharacterized protein</fullName>
    </submittedName>
</protein>
<evidence type="ECO:0000313" key="3">
    <source>
        <dbReference type="Proteomes" id="UP000324550"/>
    </source>
</evidence>
<feature type="transmembrane region" description="Helical" evidence="1">
    <location>
        <begin position="42"/>
        <end position="62"/>
    </location>
</feature>
<dbReference type="RefSeq" id="WP_148456390.1">
    <property type="nucleotide sequence ID" value="NZ_VSFC01000052.1"/>
</dbReference>
<sequence length="166" mass="19403">MRKTLKFLKEEFLEMLPPTIFFFVVFHILFFIRSLIANEYGISVTSSIVATIGALIVGKAVLIADKLKLLKLFQKSNLVHRVIWKVFIYTIMVFIFRYLEEVIPLISKFGSFGSANQHLLEEIKWPKFWTIQIFLVVFLIIYVSFAELIKLVGKDKFKEMVFGKKV</sequence>